<dbReference type="Gene3D" id="3.40.50.300">
    <property type="entry name" value="P-loop containing nucleotide triphosphate hydrolases"/>
    <property type="match status" value="1"/>
</dbReference>
<proteinExistence type="predicted"/>
<dbReference type="Pfam" id="PF13173">
    <property type="entry name" value="AAA_14"/>
    <property type="match status" value="1"/>
</dbReference>
<dbReference type="RefSeq" id="WP_107001083.1">
    <property type="nucleotide sequence ID" value="NZ_DBFCCR010000028.1"/>
</dbReference>
<sequence length="437" mass="50442">MERELFTKLERWMNKKNRKPLIIQGARQVGKTWIMKEFGARFYENTVYINFDNNKAMKDVFDLDFDLKRILSAIKIEYGKSFQAENTLIIFDEIQEAPKALASLKYFYENAPQYSIIAAGSLLGVALHQGTSFPVGKVDFLKLCPMSFNEFILAVGEKGLHEALRSQDYELINAYAGKYTDLLKKYYYVGGMPEVVQTYIDSDDLFEVREIQNNLLQYYEEDFSKHAPKEVVPRIMMVWNSIPSQLAKENRKFMYGALREGARAKDFELAIQWLEDAGLILKSYRVSKPDIPLIAYMEMNSFKMFMFDVGLLTAKAGLSARLLLEGSRIFEEFKGALTEQYVAQELHAAGYPLYYFATARSTGEIDFMLQGDLDCVPIEVKAEQNLRARSLRAFCDKYKPGMAIRSSMSNYKQEDWLTNVPLYMLAEYLKRTIYVVS</sequence>
<dbReference type="InterPro" id="IPR041682">
    <property type="entry name" value="AAA_14"/>
</dbReference>
<dbReference type="AlphaFoldDB" id="A0A2T3FNI7"/>
<keyword evidence="4" id="KW-1185">Reference proteome</keyword>
<evidence type="ECO:0000259" key="1">
    <source>
        <dbReference type="Pfam" id="PF13173"/>
    </source>
</evidence>
<evidence type="ECO:0000313" key="3">
    <source>
        <dbReference type="EMBL" id="PST36867.1"/>
    </source>
</evidence>
<dbReference type="InterPro" id="IPR025420">
    <property type="entry name" value="DUF4143"/>
</dbReference>
<feature type="domain" description="AAA" evidence="1">
    <location>
        <begin position="17"/>
        <end position="151"/>
    </location>
</feature>
<dbReference type="PANTHER" id="PTHR33295:SF7">
    <property type="entry name" value="ATPASE"/>
    <property type="match status" value="1"/>
</dbReference>
<gene>
    <name evidence="3" type="ORF">C7U56_09910</name>
</gene>
<dbReference type="PANTHER" id="PTHR33295">
    <property type="entry name" value="ATPASE"/>
    <property type="match status" value="1"/>
</dbReference>
<protein>
    <submittedName>
        <fullName evidence="3">ATPase</fullName>
    </submittedName>
</protein>
<feature type="domain" description="DUF4143" evidence="2">
    <location>
        <begin position="220"/>
        <end position="382"/>
    </location>
</feature>
<name>A0A2T3FNI7_9CLOT</name>
<comment type="caution">
    <text evidence="3">The sequence shown here is derived from an EMBL/GenBank/DDBJ whole genome shotgun (WGS) entry which is preliminary data.</text>
</comment>
<evidence type="ECO:0000259" key="2">
    <source>
        <dbReference type="Pfam" id="PF13635"/>
    </source>
</evidence>
<dbReference type="Pfam" id="PF13635">
    <property type="entry name" value="DUF4143"/>
    <property type="match status" value="1"/>
</dbReference>
<dbReference type="Proteomes" id="UP000241048">
    <property type="component" value="Unassembled WGS sequence"/>
</dbReference>
<dbReference type="InterPro" id="IPR027417">
    <property type="entry name" value="P-loop_NTPase"/>
</dbReference>
<dbReference type="SUPFAM" id="SSF52540">
    <property type="entry name" value="P-loop containing nucleoside triphosphate hydrolases"/>
    <property type="match status" value="1"/>
</dbReference>
<accession>A0A2T3FNI7</accession>
<reference evidence="3 4" key="1">
    <citation type="submission" date="2018-03" db="EMBL/GenBank/DDBJ databases">
        <title>Lachnoclostridium SNUG30386 gen.nov., sp.nov., isolated from human faeces.</title>
        <authorList>
            <person name="Seo B."/>
            <person name="Jeon K."/>
            <person name="Ko G."/>
        </authorList>
    </citation>
    <scope>NUCLEOTIDE SEQUENCE [LARGE SCALE GENOMIC DNA]</scope>
    <source>
        <strain evidence="3 4">SNUG30386</strain>
    </source>
</reference>
<evidence type="ECO:0000313" key="4">
    <source>
        <dbReference type="Proteomes" id="UP000241048"/>
    </source>
</evidence>
<dbReference type="EMBL" id="PYLO01000003">
    <property type="protein sequence ID" value="PST36867.1"/>
    <property type="molecule type" value="Genomic_DNA"/>
</dbReference>
<organism evidence="3 4">
    <name type="scientific">Clostridium fessum</name>
    <dbReference type="NCBI Taxonomy" id="2126740"/>
    <lineage>
        <taxon>Bacteria</taxon>
        <taxon>Bacillati</taxon>
        <taxon>Bacillota</taxon>
        <taxon>Clostridia</taxon>
        <taxon>Eubacteriales</taxon>
        <taxon>Clostridiaceae</taxon>
        <taxon>Clostridium</taxon>
    </lineage>
</organism>